<evidence type="ECO:0000313" key="38">
    <source>
        <dbReference type="Proteomes" id="UP000033814"/>
    </source>
</evidence>
<evidence type="ECO:0000313" key="46">
    <source>
        <dbReference type="Proteomes" id="UP000034142"/>
    </source>
</evidence>
<evidence type="ECO:0000313" key="23">
    <source>
        <dbReference type="EMBL" id="KKH45441.1"/>
    </source>
</evidence>
<evidence type="ECO:0000313" key="8">
    <source>
        <dbReference type="EMBL" id="KKG45534.1"/>
    </source>
</evidence>
<evidence type="ECO:0000313" key="61">
    <source>
        <dbReference type="Proteomes" id="UP000034597"/>
    </source>
</evidence>
<dbReference type="Proteomes" id="UP000034227">
    <property type="component" value="Unassembled WGS sequence"/>
</dbReference>
<dbReference type="Proteomes" id="UP000300067">
    <property type="component" value="Chromosome"/>
</dbReference>
<dbReference type="EMBL" id="JJQR01000160">
    <property type="protein sequence ID" value="KKH71113.1"/>
    <property type="molecule type" value="Genomic_DNA"/>
</dbReference>
<evidence type="ECO:0000313" key="56">
    <source>
        <dbReference type="Proteomes" id="UP000034424"/>
    </source>
</evidence>
<dbReference type="Proteomes" id="UP000034758">
    <property type="component" value="Unassembled WGS sequence"/>
</dbReference>
<dbReference type="Proteomes" id="UP000034253">
    <property type="component" value="Unassembled WGS sequence"/>
</dbReference>
<dbReference type="AlphaFoldDB" id="A0A0F8DWN6"/>
<evidence type="ECO:0000313" key="26">
    <source>
        <dbReference type="EMBL" id="KKH62120.1"/>
    </source>
</evidence>
<evidence type="ECO:0000313" key="40">
    <source>
        <dbReference type="Proteomes" id="UP000033864"/>
    </source>
</evidence>
<evidence type="ECO:0000313" key="35">
    <source>
        <dbReference type="EMBL" id="KKI01810.1"/>
    </source>
</evidence>
<evidence type="ECO:0000313" key="14">
    <source>
        <dbReference type="EMBL" id="KKG66213.1"/>
    </source>
</evidence>
<dbReference type="EMBL" id="CP029709">
    <property type="protein sequence ID" value="QCR16263.1"/>
    <property type="molecule type" value="Genomic_DNA"/>
</dbReference>
<dbReference type="EMBL" id="JJRB01000023">
    <property type="protein sequence ID" value="KKI05827.1"/>
    <property type="molecule type" value="Genomic_DNA"/>
</dbReference>
<dbReference type="Proteomes" id="UP000033864">
    <property type="component" value="Unassembled WGS sequence"/>
</dbReference>
<dbReference type="Proteomes" id="UP000034040">
    <property type="component" value="Unassembled WGS sequence"/>
</dbReference>
<dbReference type="EMBL" id="JJPV01000050">
    <property type="protein sequence ID" value="KKH01004.1"/>
    <property type="molecule type" value="Genomic_DNA"/>
</dbReference>
<dbReference type="EMBL" id="JJPL01000057">
    <property type="protein sequence ID" value="KKG66213.1"/>
    <property type="molecule type" value="Genomic_DNA"/>
</dbReference>
<evidence type="ECO:0000313" key="15">
    <source>
        <dbReference type="EMBL" id="KKG81797.1"/>
    </source>
</evidence>
<dbReference type="EMBL" id="JJQE01000065">
    <property type="protein sequence ID" value="KKH29786.1"/>
    <property type="molecule type" value="Genomic_DNA"/>
</dbReference>
<dbReference type="EMBL" id="JJPP01000038">
    <property type="protein sequence ID" value="KKG81797.1"/>
    <property type="molecule type" value="Genomic_DNA"/>
</dbReference>
<evidence type="ECO:0000313" key="64">
    <source>
        <dbReference type="Proteomes" id="UP000034692"/>
    </source>
</evidence>
<dbReference type="EMBL" id="JJPJ01000157">
    <property type="protein sequence ID" value="KKG57072.1"/>
    <property type="molecule type" value="Genomic_DNA"/>
</dbReference>
<dbReference type="Proteomes" id="UP000033878">
    <property type="component" value="Unassembled WGS sequence"/>
</dbReference>
<dbReference type="EMBL" id="JJPU01000079">
    <property type="protein sequence ID" value="KKG98146.1"/>
    <property type="molecule type" value="Genomic_DNA"/>
</dbReference>
<dbReference type="EMBL" id="JJQP01000268">
    <property type="protein sequence ID" value="KKH62120.1"/>
    <property type="molecule type" value="Genomic_DNA"/>
</dbReference>
<dbReference type="EMBL" id="JJOT01000109">
    <property type="protein sequence ID" value="KKF99397.1"/>
    <property type="molecule type" value="Genomic_DNA"/>
</dbReference>
<evidence type="ECO:0000313" key="36">
    <source>
        <dbReference type="EMBL" id="KKI05827.1"/>
    </source>
</evidence>
<evidence type="ECO:0000313" key="30">
    <source>
        <dbReference type="EMBL" id="KKH78255.1"/>
    </source>
</evidence>
<evidence type="ECO:0000313" key="21">
    <source>
        <dbReference type="EMBL" id="KKH33835.1"/>
    </source>
</evidence>
<evidence type="ECO:0000313" key="66">
    <source>
        <dbReference type="Proteomes" id="UP000034817"/>
    </source>
</evidence>
<dbReference type="PATRIC" id="fig|2209.39.peg.4165"/>
<evidence type="ECO:0000313" key="47">
    <source>
        <dbReference type="Proteomes" id="UP000034151"/>
    </source>
</evidence>
<evidence type="ECO:0000313" key="28">
    <source>
        <dbReference type="EMBL" id="KKH71113.1"/>
    </source>
</evidence>
<evidence type="ECO:0000313" key="60">
    <source>
        <dbReference type="Proteomes" id="UP000034577"/>
    </source>
</evidence>
<dbReference type="Proteomes" id="UP000034547">
    <property type="component" value="Unassembled WGS sequence"/>
</dbReference>
<evidence type="ECO:0000313" key="67">
    <source>
        <dbReference type="Proteomes" id="UP000034842"/>
    </source>
</evidence>
<evidence type="ECO:0000313" key="63">
    <source>
        <dbReference type="Proteomes" id="UP000034668"/>
    </source>
</evidence>
<gene>
    <name evidence="37" type="ORF">DKM28_09745</name>
    <name evidence="4" type="ORF">DU30_08955</name>
    <name evidence="3" type="ORF">DU31_09795</name>
    <name evidence="9" type="ORF">DU33_17845</name>
    <name evidence="6" type="ORF">DU35_02255</name>
    <name evidence="11" type="ORF">DU36_19150</name>
    <name evidence="10" type="ORF">DU38_00110</name>
    <name evidence="7" type="ORF">DU39_19275</name>
    <name evidence="2" type="ORF">DU40_02985</name>
    <name evidence="8" type="ORF">DU41_00480</name>
    <name evidence="13" type="ORF">DU45_17890</name>
    <name evidence="5" type="ORF">DU49_19465</name>
    <name evidence="22" type="ORF">DU50_10665</name>
    <name evidence="21" type="ORF">DU54_10365</name>
    <name evidence="15" type="ORF">DU55_10935</name>
    <name evidence="18" type="ORF">DU56_09195</name>
    <name evidence="19" type="ORF">DU58_06625</name>
    <name evidence="20" type="ORF">DU60_19685</name>
    <name evidence="12" type="ORF">DU64_17900</name>
    <name evidence="16" type="ORF">DU66_08500</name>
    <name evidence="14" type="ORF">DU67_09445</name>
    <name evidence="17" type="ORF">DU68_16835</name>
    <name evidence="26" type="ORF">DU73_05060</name>
    <name evidence="25" type="ORF">DU75_10670</name>
    <name evidence="24" type="ORF">DU76_07095</name>
    <name evidence="29" type="ORF">DU77_12365</name>
    <name evidence="30" type="ORF">DU78_11370</name>
    <name evidence="33" type="ORF">DU79_02490</name>
    <name evidence="35" type="ORF">DU81_09675</name>
    <name evidence="31" type="ORF">DU82_08805</name>
    <name evidence="36" type="ORF">DU83_18295</name>
    <name evidence="34" type="ORF">DU84_10220</name>
    <name evidence="23" type="ORF">DU85_00900</name>
    <name evidence="28" type="ORF">DU86_11435</name>
    <name evidence="27" type="ORF">DU87_08120</name>
    <name evidence="32" type="ORF">DU88_06665</name>
</gene>
<dbReference type="Proteomes" id="UP000034232">
    <property type="component" value="Unassembled WGS sequence"/>
</dbReference>
<dbReference type="EMBL" id="JJPF01000050">
    <property type="protein sequence ID" value="KKG44122.1"/>
    <property type="molecule type" value="Genomic_DNA"/>
</dbReference>
<evidence type="ECO:0000313" key="59">
    <source>
        <dbReference type="Proteomes" id="UP000034566"/>
    </source>
</evidence>
<proteinExistence type="predicted"/>
<evidence type="ECO:0000313" key="69">
    <source>
        <dbReference type="Proteomes" id="UP000034921"/>
    </source>
</evidence>
<evidence type="ECO:0000313" key="9">
    <source>
        <dbReference type="EMBL" id="KKG51235.1"/>
    </source>
</evidence>
<dbReference type="EMBL" id="JJPW01000010">
    <property type="protein sequence ID" value="KKH03721.1"/>
    <property type="molecule type" value="Genomic_DNA"/>
</dbReference>
<dbReference type="Proteomes" id="UP000034243">
    <property type="component" value="Unassembled WGS sequence"/>
</dbReference>
<evidence type="ECO:0000313" key="65">
    <source>
        <dbReference type="Proteomes" id="UP000034758"/>
    </source>
</evidence>
<dbReference type="Proteomes" id="UP000034692">
    <property type="component" value="Unassembled WGS sequence"/>
</dbReference>
<protein>
    <submittedName>
        <fullName evidence="5">Plasmid stabilization protein</fullName>
    </submittedName>
    <submittedName>
        <fullName evidence="37">Type II toxin-antitoxin system RelE/ParE family toxin</fullName>
    </submittedName>
</protein>
<evidence type="ECO:0000313" key="70">
    <source>
        <dbReference type="Proteomes" id="UP000034925"/>
    </source>
</evidence>
<dbReference type="PANTHER" id="PTHR35601">
    <property type="entry name" value="TOXIN RELE"/>
    <property type="match status" value="1"/>
</dbReference>
<reference evidence="37 72" key="2">
    <citation type="submission" date="2018-05" db="EMBL/GenBank/DDBJ databases">
        <title>Methanosarcina gilichinskyana sp. nov., a novel methanogenic archaeon isolated from Holocene permafrost, North East Russia.</title>
        <authorList>
            <person name="Oshurkova V."/>
            <person name="Meer M."/>
            <person name="Bochkareva O."/>
            <person name="Shcherbakova V."/>
        </authorList>
    </citation>
    <scope>NUCLEOTIDE SEQUENCE [LARGE SCALE GENOMIC DNA]</scope>
    <source>
        <strain evidence="37 72">JL01</strain>
    </source>
</reference>
<dbReference type="EMBL" id="JJPH01000016">
    <property type="protein sequence ID" value="KKG55660.1"/>
    <property type="molecule type" value="Genomic_DNA"/>
</dbReference>
<dbReference type="Proteomes" id="UP000033885">
    <property type="component" value="Unassembled WGS sequence"/>
</dbReference>
<evidence type="ECO:0000313" key="18">
    <source>
        <dbReference type="EMBL" id="KKH03721.1"/>
    </source>
</evidence>
<dbReference type="Proteomes" id="UP000034842">
    <property type="component" value="Unassembled WGS sequence"/>
</dbReference>
<evidence type="ECO:0000313" key="32">
    <source>
        <dbReference type="EMBL" id="KKH90285.1"/>
    </source>
</evidence>
<dbReference type="EMBL" id="JJQZ01000024">
    <property type="protein sequence ID" value="KKH99005.1"/>
    <property type="molecule type" value="Genomic_DNA"/>
</dbReference>
<dbReference type="Proteomes" id="UP000034195">
    <property type="component" value="Unassembled WGS sequence"/>
</dbReference>
<dbReference type="Proteomes" id="UP000034188">
    <property type="component" value="Unassembled WGS sequence"/>
</dbReference>
<evidence type="ECO:0000313" key="43">
    <source>
        <dbReference type="Proteomes" id="UP000033933"/>
    </source>
</evidence>
<evidence type="ECO:0000313" key="58">
    <source>
        <dbReference type="Proteomes" id="UP000034547"/>
    </source>
</evidence>
<evidence type="ECO:0000313" key="20">
    <source>
        <dbReference type="EMBL" id="KKH29786.1"/>
    </source>
</evidence>
<dbReference type="PANTHER" id="PTHR35601:SF1">
    <property type="entry name" value="TOXIN RELE"/>
    <property type="match status" value="1"/>
</dbReference>
<evidence type="ECO:0000313" key="37">
    <source>
        <dbReference type="EMBL" id="QCR16263.1"/>
    </source>
</evidence>
<dbReference type="InterPro" id="IPR007712">
    <property type="entry name" value="RelE/ParE_toxin"/>
</dbReference>
<dbReference type="EMBL" id="JJPK01000009">
    <property type="protein sequence ID" value="KKG65604.1"/>
    <property type="molecule type" value="Genomic_DNA"/>
</dbReference>
<dbReference type="Proteomes" id="UP000034937">
    <property type="component" value="Unassembled WGS sequence"/>
</dbReference>
<evidence type="ECO:0000313" key="41">
    <source>
        <dbReference type="Proteomes" id="UP000033878"/>
    </source>
</evidence>
<evidence type="ECO:0000313" key="17">
    <source>
        <dbReference type="EMBL" id="KKH01004.1"/>
    </source>
</evidence>
<dbReference type="EMBL" id="JJQV01000008">
    <property type="protein sequence ID" value="KKH86503.1"/>
    <property type="molecule type" value="Genomic_DNA"/>
</dbReference>
<dbReference type="EMBL" id="JJPB01000053">
    <property type="protein sequence ID" value="KKG32812.1"/>
    <property type="molecule type" value="Genomic_DNA"/>
</dbReference>
<evidence type="ECO:0000313" key="6">
    <source>
        <dbReference type="EMBL" id="KKG36406.1"/>
    </source>
</evidence>
<dbReference type="EMBL" id="JJPI01000125">
    <property type="protein sequence ID" value="KKG51235.1"/>
    <property type="molecule type" value="Genomic_DNA"/>
</dbReference>
<dbReference type="Proteomes" id="UP000033835">
    <property type="component" value="Unassembled WGS sequence"/>
</dbReference>
<evidence type="ECO:0000313" key="11">
    <source>
        <dbReference type="EMBL" id="KKG55660.1"/>
    </source>
</evidence>
<evidence type="ECO:0000313" key="34">
    <source>
        <dbReference type="EMBL" id="KKH99005.1"/>
    </source>
</evidence>
<evidence type="ECO:0000313" key="4">
    <source>
        <dbReference type="EMBL" id="KKG29944.1"/>
    </source>
</evidence>
<evidence type="ECO:0000313" key="51">
    <source>
        <dbReference type="Proteomes" id="UP000034232"/>
    </source>
</evidence>
<evidence type="ECO:0000313" key="29">
    <source>
        <dbReference type="EMBL" id="KKH72555.1"/>
    </source>
</evidence>
<dbReference type="Proteomes" id="UP000034566">
    <property type="component" value="Unassembled WGS sequence"/>
</dbReference>
<dbReference type="InterPro" id="IPR035093">
    <property type="entry name" value="RelE/ParE_toxin_dom_sf"/>
</dbReference>
<dbReference type="EMBL" id="JJQO01000287">
    <property type="protein sequence ID" value="KKH60767.1"/>
    <property type="molecule type" value="Genomic_DNA"/>
</dbReference>
<evidence type="ECO:0000313" key="45">
    <source>
        <dbReference type="Proteomes" id="UP000034040"/>
    </source>
</evidence>
<dbReference type="Proteomes" id="UP000034279">
    <property type="component" value="Unassembled WGS sequence"/>
</dbReference>
<evidence type="ECO:0000313" key="22">
    <source>
        <dbReference type="EMBL" id="KKH41379.1"/>
    </source>
</evidence>
<evidence type="ECO:0000313" key="2">
    <source>
        <dbReference type="EMBL" id="KKF99397.1"/>
    </source>
</evidence>
<evidence type="ECO:0000313" key="57">
    <source>
        <dbReference type="Proteomes" id="UP000034468"/>
    </source>
</evidence>
<dbReference type="EMBL" id="JJQD01000116">
    <property type="protein sequence ID" value="KKH27392.1"/>
    <property type="molecule type" value="Genomic_DNA"/>
</dbReference>
<dbReference type="EMBL" id="JJQM01000166">
    <property type="protein sequence ID" value="KKH51439.1"/>
    <property type="molecule type" value="Genomic_DNA"/>
</dbReference>
<dbReference type="Proteomes" id="UP000034468">
    <property type="component" value="Unassembled WGS sequence"/>
</dbReference>
<evidence type="ECO:0000313" key="54">
    <source>
        <dbReference type="Proteomes" id="UP000034279"/>
    </source>
</evidence>
<dbReference type="Proteomes" id="UP000034298">
    <property type="component" value="Unassembled WGS sequence"/>
</dbReference>
<dbReference type="EMBL" id="JJQQ01000144">
    <property type="protein sequence ID" value="KKH64671.1"/>
    <property type="molecule type" value="Genomic_DNA"/>
</dbReference>
<evidence type="ECO:0000313" key="42">
    <source>
        <dbReference type="Proteomes" id="UP000033885"/>
    </source>
</evidence>
<dbReference type="Proteomes" id="UP000034921">
    <property type="component" value="Unassembled WGS sequence"/>
</dbReference>
<dbReference type="EMBL" id="JJPE01000057">
    <property type="protein sequence ID" value="KKG45534.1"/>
    <property type="molecule type" value="Genomic_DNA"/>
</dbReference>
<dbReference type="Proteomes" id="UP000034142">
    <property type="component" value="Unassembled WGS sequence"/>
</dbReference>
<evidence type="ECO:0000313" key="49">
    <source>
        <dbReference type="Proteomes" id="UP000034195"/>
    </source>
</evidence>
<evidence type="ECO:0000313" key="68">
    <source>
        <dbReference type="Proteomes" id="UP000034872"/>
    </source>
</evidence>
<dbReference type="Pfam" id="PF05016">
    <property type="entry name" value="ParE_toxin"/>
    <property type="match status" value="1"/>
</dbReference>
<evidence type="ECO:0000313" key="53">
    <source>
        <dbReference type="Proteomes" id="UP000034253"/>
    </source>
</evidence>
<dbReference type="EMBL" id="JJRA01000117">
    <property type="protein sequence ID" value="KKI01810.1"/>
    <property type="molecule type" value="Genomic_DNA"/>
</dbReference>
<dbReference type="Gene3D" id="3.30.2310.20">
    <property type="entry name" value="RelE-like"/>
    <property type="match status" value="1"/>
</dbReference>
<evidence type="ECO:0000313" key="19">
    <source>
        <dbReference type="EMBL" id="KKH27392.1"/>
    </source>
</evidence>
<evidence type="ECO:0000313" key="52">
    <source>
        <dbReference type="Proteomes" id="UP000034243"/>
    </source>
</evidence>
<dbReference type="EMBL" id="JJQS01000117">
    <property type="protein sequence ID" value="KKH72555.1"/>
    <property type="molecule type" value="Genomic_DNA"/>
</dbReference>
<dbReference type="Proteomes" id="UP000033814">
    <property type="component" value="Unassembled WGS sequence"/>
</dbReference>
<evidence type="ECO:0000256" key="1">
    <source>
        <dbReference type="ARBA" id="ARBA00022649"/>
    </source>
</evidence>
<sequence length="87" mass="10059">MYSVEYTAHAIKDMNKLPAELKTKIFSAVSKIKEDPYEHVKKLKTSAKTPLYSLRIGEYRVIMAIKDPVLIIQVVEVGNRSKIYRNF</sequence>
<evidence type="ECO:0000313" key="31">
    <source>
        <dbReference type="EMBL" id="KKH86503.1"/>
    </source>
</evidence>
<evidence type="ECO:0000313" key="48">
    <source>
        <dbReference type="Proteomes" id="UP000034188"/>
    </source>
</evidence>
<accession>A0A0F8DWN6</accession>
<evidence type="ECO:0000313" key="39">
    <source>
        <dbReference type="Proteomes" id="UP000033835"/>
    </source>
</evidence>
<dbReference type="EMBL" id="JJOR01000109">
    <property type="protein sequence ID" value="KKG02606.1"/>
    <property type="molecule type" value="Genomic_DNA"/>
</dbReference>
<dbReference type="EMBL" id="JJQX01000195">
    <property type="protein sequence ID" value="KKH90804.1"/>
    <property type="molecule type" value="Genomic_DNA"/>
</dbReference>
<evidence type="ECO:0000313" key="27">
    <source>
        <dbReference type="EMBL" id="KKH64671.1"/>
    </source>
</evidence>
<organism evidence="5 41">
    <name type="scientific">Methanosarcina mazei</name>
    <name type="common">Methanosarcina frisia</name>
    <dbReference type="NCBI Taxonomy" id="2209"/>
    <lineage>
        <taxon>Archaea</taxon>
        <taxon>Methanobacteriati</taxon>
        <taxon>Methanobacteriota</taxon>
        <taxon>Stenosarchaea group</taxon>
        <taxon>Methanomicrobia</taxon>
        <taxon>Methanosarcinales</taxon>
        <taxon>Methanosarcinaceae</taxon>
        <taxon>Methanosarcina</taxon>
    </lineage>
</organism>
<dbReference type="Proteomes" id="UP000034424">
    <property type="component" value="Unassembled WGS sequence"/>
</dbReference>
<evidence type="ECO:0000313" key="62">
    <source>
        <dbReference type="Proteomes" id="UP000034667"/>
    </source>
</evidence>
<dbReference type="Proteomes" id="UP000034597">
    <property type="component" value="Unassembled WGS sequence"/>
</dbReference>
<dbReference type="EMBL" id="JJPD01000196">
    <property type="protein sequence ID" value="KKG36406.1"/>
    <property type="molecule type" value="Genomic_DNA"/>
</dbReference>
<evidence type="ECO:0000313" key="12">
    <source>
        <dbReference type="EMBL" id="KKG57072.1"/>
    </source>
</evidence>
<dbReference type="Proteomes" id="UP000034667">
    <property type="component" value="Unassembled WGS sequence"/>
</dbReference>
<evidence type="ECO:0000313" key="55">
    <source>
        <dbReference type="Proteomes" id="UP000034298"/>
    </source>
</evidence>
<evidence type="ECO:0000313" key="5">
    <source>
        <dbReference type="EMBL" id="KKG32812.1"/>
    </source>
</evidence>
<name>A0A0F8DWN6_METMZ</name>
<evidence type="ECO:0000313" key="10">
    <source>
        <dbReference type="EMBL" id="KKG52356.1"/>
    </source>
</evidence>
<evidence type="ECO:0000313" key="25">
    <source>
        <dbReference type="EMBL" id="KKH60767.1"/>
    </source>
</evidence>
<dbReference type="EMBL" id="JJQJ01000178">
    <property type="protein sequence ID" value="KKH45441.1"/>
    <property type="molecule type" value="Genomic_DNA"/>
</dbReference>
<dbReference type="EMBL" id="JJPG01000075">
    <property type="protein sequence ID" value="KKG52356.1"/>
    <property type="molecule type" value="Genomic_DNA"/>
</dbReference>
<dbReference type="EMBL" id="JJQH01000075">
    <property type="protein sequence ID" value="KKH41379.1"/>
    <property type="molecule type" value="Genomic_DNA"/>
</dbReference>
<dbReference type="Proteomes" id="UP000034872">
    <property type="component" value="Unassembled WGS sequence"/>
</dbReference>
<evidence type="ECO:0000313" key="33">
    <source>
        <dbReference type="EMBL" id="KKH90804.1"/>
    </source>
</evidence>
<dbReference type="Proteomes" id="UP000034817">
    <property type="component" value="Unassembled WGS sequence"/>
</dbReference>
<evidence type="ECO:0000313" key="71">
    <source>
        <dbReference type="Proteomes" id="UP000034937"/>
    </source>
</evidence>
<dbReference type="EMBL" id="JJQT01000126">
    <property type="protein sequence ID" value="KKH78255.1"/>
    <property type="molecule type" value="Genomic_DNA"/>
</dbReference>
<dbReference type="EMBL" id="JJQW01000026">
    <property type="protein sequence ID" value="KKH90285.1"/>
    <property type="molecule type" value="Genomic_DNA"/>
</dbReference>
<keyword evidence="1" id="KW-1277">Toxin-antitoxin system</keyword>
<dbReference type="Proteomes" id="UP000034021">
    <property type="component" value="Unassembled WGS sequence"/>
</dbReference>
<evidence type="ECO:0000313" key="16">
    <source>
        <dbReference type="EMBL" id="KKG98146.1"/>
    </source>
</evidence>
<dbReference type="Proteomes" id="UP000033933">
    <property type="component" value="Unassembled WGS sequence"/>
</dbReference>
<dbReference type="Proteomes" id="UP000034925">
    <property type="component" value="Unassembled WGS sequence"/>
</dbReference>
<evidence type="ECO:0000313" key="24">
    <source>
        <dbReference type="EMBL" id="KKH51439.1"/>
    </source>
</evidence>
<evidence type="ECO:0000313" key="13">
    <source>
        <dbReference type="EMBL" id="KKG65604.1"/>
    </source>
</evidence>
<dbReference type="SUPFAM" id="SSF143011">
    <property type="entry name" value="RelE-like"/>
    <property type="match status" value="1"/>
</dbReference>
<evidence type="ECO:0000313" key="50">
    <source>
        <dbReference type="Proteomes" id="UP000034227"/>
    </source>
</evidence>
<evidence type="ECO:0000313" key="7">
    <source>
        <dbReference type="EMBL" id="KKG44122.1"/>
    </source>
</evidence>
<evidence type="ECO:0000313" key="3">
    <source>
        <dbReference type="EMBL" id="KKG02606.1"/>
    </source>
</evidence>
<dbReference type="Proteomes" id="UP000034577">
    <property type="component" value="Unassembled WGS sequence"/>
</dbReference>
<dbReference type="EMBL" id="JJQG01000168">
    <property type="protein sequence ID" value="KKH33835.1"/>
    <property type="molecule type" value="Genomic_DNA"/>
</dbReference>
<reference evidence="38 39" key="1">
    <citation type="journal article" date="2015" name="ISME J.">
        <title>Genomic and phenotypic differentiation among Methanosarcina mazei populations from Columbia River sediment.</title>
        <authorList>
            <person name="Youngblut N.D."/>
            <person name="Wirth J.S."/>
            <person name="Henriksen J.R."/>
            <person name="Smith M."/>
            <person name="Simon H."/>
            <person name="Metcalf W.W."/>
            <person name="Whitaker R.J."/>
        </authorList>
    </citation>
    <scope>NUCLEOTIDE SEQUENCE [LARGE SCALE GENOMIC DNA]</scope>
    <source>
        <strain evidence="19 50">1.F.A.2.8</strain>
        <strain evidence="20 69">1.F.M.0.5</strain>
        <strain evidence="21 65">1.H.A.1A.1</strain>
        <strain evidence="22 44">1.H.A.1A.3</strain>
        <strain evidence="23 40">1.H.A.1A.6</strain>
        <strain evidence="24 51">1.H.A.2.3</strain>
        <strain evidence="25 64">1.H.A.2.7</strain>
        <strain evidence="26">1.H.A.2.8</strain>
        <strain evidence="27 43">1.H.M.0.1</strain>
        <strain evidence="28 70">1.H.M.1A.1</strain>
        <strain evidence="29 45">1.H.M.1A.2</strain>
        <strain evidence="30 67">1.H.M.1A.3</strain>
        <strain evidence="31 38">1.H.M.2.2</strain>
        <strain evidence="32 71">1.H.M.2.3</strain>
        <strain evidence="33 63">1.H.M.2.4</strain>
        <strain evidence="34 68">1.H.T.2.1</strain>
        <strain evidence="35 42">1.H.T.2.3</strain>
        <strain evidence="36 58">1.H.T.2.5</strain>
        <strain evidence="3 46">2.F.A.2.3</strain>
        <strain evidence="2 61">2.F.T.0.2</strain>
        <strain evidence="5 41">3.F.A.1A.3</strain>
        <strain evidence="4 55">3.F.A.1B.1</strain>
        <strain evidence="6 60">3.F.A.2.12</strain>
        <strain evidence="8 62">3.F.A.2.3</strain>
        <strain evidence="7 47">3.F.A.2.5</strain>
        <strain evidence="10 49">3.F.A.2.6</strain>
        <strain evidence="11 52">3.F.A.2.7</strain>
        <strain evidence="9 48">3.F.T.1A.1</strain>
        <strain evidence="12 54">3.F.T.1A.2</strain>
        <strain evidence="13 59">3.F.T.1A.4</strain>
        <strain evidence="14 56">3.F.T.2.1</strain>
        <strain evidence="15 66">3.H.A.2.4</strain>
        <strain evidence="16 57">3.H.M.1B.1</strain>
        <strain evidence="17 39">3.H.M.1B.2</strain>
        <strain evidence="18 53">3.H.M.1B.5</strain>
    </source>
</reference>
<dbReference type="RefSeq" id="WP_048037547.1">
    <property type="nucleotide sequence ID" value="NZ_CP029709.1"/>
</dbReference>
<dbReference type="Proteomes" id="UP000034151">
    <property type="component" value="Unassembled WGS sequence"/>
</dbReference>
<dbReference type="Proteomes" id="UP000034668">
    <property type="component" value="Unassembled WGS sequence"/>
</dbReference>
<evidence type="ECO:0000313" key="72">
    <source>
        <dbReference type="Proteomes" id="UP000300067"/>
    </source>
</evidence>
<evidence type="ECO:0000313" key="44">
    <source>
        <dbReference type="Proteomes" id="UP000034021"/>
    </source>
</evidence>
<dbReference type="EMBL" id="JJPC01000164">
    <property type="protein sequence ID" value="KKG29944.1"/>
    <property type="molecule type" value="Genomic_DNA"/>
</dbReference>